<feature type="compositionally biased region" description="Basic and acidic residues" evidence="4">
    <location>
        <begin position="1111"/>
        <end position="1123"/>
    </location>
</feature>
<dbReference type="InterPro" id="IPR028288">
    <property type="entry name" value="SCAR/WAVE_fam"/>
</dbReference>
<feature type="compositionally biased region" description="Low complexity" evidence="4">
    <location>
        <begin position="1284"/>
        <end position="1296"/>
    </location>
</feature>
<name>A0ABP0U414_9BRYO</name>
<feature type="region of interest" description="Disordered" evidence="4">
    <location>
        <begin position="593"/>
        <end position="616"/>
    </location>
</feature>
<gene>
    <name evidence="5" type="ORF">CSSPTR1EN2_LOCUS11201</name>
</gene>
<feature type="region of interest" description="Disordered" evidence="4">
    <location>
        <begin position="1105"/>
        <end position="1132"/>
    </location>
</feature>
<dbReference type="PANTHER" id="PTHR12902:SF1">
    <property type="entry name" value="WISKOTT-ALDRICH SYNDROME PROTEIN FAMILY MEMBER"/>
    <property type="match status" value="1"/>
</dbReference>
<evidence type="ECO:0000313" key="6">
    <source>
        <dbReference type="Proteomes" id="UP001497512"/>
    </source>
</evidence>
<keyword evidence="6" id="KW-1185">Reference proteome</keyword>
<evidence type="ECO:0000256" key="3">
    <source>
        <dbReference type="SAM" id="Coils"/>
    </source>
</evidence>
<evidence type="ECO:0000256" key="1">
    <source>
        <dbReference type="ARBA" id="ARBA00006993"/>
    </source>
</evidence>
<feature type="region of interest" description="Disordered" evidence="4">
    <location>
        <begin position="979"/>
        <end position="1040"/>
    </location>
</feature>
<feature type="compositionally biased region" description="Basic and acidic residues" evidence="4">
    <location>
        <begin position="1243"/>
        <end position="1252"/>
    </location>
</feature>
<feature type="compositionally biased region" description="Basic residues" evidence="4">
    <location>
        <begin position="914"/>
        <end position="927"/>
    </location>
</feature>
<keyword evidence="3" id="KW-0175">Coiled coil</keyword>
<feature type="region of interest" description="Disordered" evidence="4">
    <location>
        <begin position="905"/>
        <end position="934"/>
    </location>
</feature>
<comment type="function">
    <text evidence="2">Involved in regulation of actin and microtubule organization. Part of a WAVE complex that activates the Arp2/3 complex.</text>
</comment>
<feature type="region of interest" description="Disordered" evidence="4">
    <location>
        <begin position="714"/>
        <end position="735"/>
    </location>
</feature>
<comment type="similarity">
    <text evidence="1 2">Belongs to the SCAR/WAVE family.</text>
</comment>
<sequence length="1504" mass="166894">MPLVRYELRNELGLANPQLYRTAGKDDSQALLAGVAMAGLVGIIRQLGDLAEFAADIFNDLHAEAMTIMGCYHDLKARVTKLELVLPAVEKSLLSEASHLRFISSPGAEWHASLPSDENHFMKRDLPRFLHNLYDDCRGPPRLFLLDKFDGAGAGACVKRYTDPSIFMKVWADSELKKAEQEQQKTRRERKEAKLHKKRLAIAIAGFHPKPRERFSVIHLGNLEGFSGSFIPSMKANIPSRQGLDQILEIQENGDQTPLRLITDSGSTEEAQTPSLAPLGIDSIDTEAENLEDNIAKISTMLEEDGEQMPLLQLATGSRSSEEAQTHLEINCINKKVENLEDNFTRLNMSQEECDQLMLLQPMSGLRSVEGALAQPSAVLAINSTLDMEAEIWEDHFERPNQVKVGDTKLQREEVASDSDYFVDALTTLESESESDTESRTWPEPDTHLPKIVVSEEASLLNHSVLKAHVESQRQLLPRGIDLLEEQAGLSHMVMFKPYNVLDVDSPFDLEYEDRCPWMESIKPPMPLRDFGVVESDHHAQFLPPEVVIEDVDRGTHQLSELETKFQPDAGLSSEQNEMGMVALVNLPAEKEHDEFQRQRPHKEPASPQLSAAPHDGFVIKSPSLKQCDEHPSSIVEANKPPVGTKHLDKEGEQACSLVASEIVGDMRELDKCSRTTIVLNFETQAWPTQAHESSESDQTFSDLQTFPHCSIQPQEEESMSELSSQQHKQPPSSAVELTELPVSLETLGADEGNGPGKIAKEFIYNEEGAGGRGGLVSESQAQPSLDEVTVLGEGSQLLNHSAVEKHVESRRQRRRWDINQVHEQAQVPQLAVEREDDVVIESSEQITSAVDSIEPQLFFQSRGTMRGNGHAELTSNTMGDKMQSELKLQGWPHPNDVLEAQVPAESPIQSRHTAPKKPAKSRRQRPSKSMDLEKAVCQTKLKHEDLRNKSSVRRQPHSVVMLTKPPTFLEYLGTRRENGDMSTECDSLSAHGQKLDDQGSQESPGFRSQGLDFTESDEASPLTHSDMKKHAESRRQRPRWDINKVKKQLVLTEILRPESDLVTASSVLDTEEPDSLVELSETPTMSSSKWIKLPHSPVINGHAKVISNEQRVDDPEADRDSPELSEPPMAPEEVGLANSPEVNGHHAHVVNGHIVENQARTDHDSVEVSEPPVMPFEEAKIKKPWTILNGHAQVVSSEQIVDGQGLDCDSPDVKELILRSDPCSADHNAVCLYKGEDTLPHENHHGIEQEPRSTTSLPSLSSSPYTLLSSPTSDENRDQFDCTSSASSPQWSTPSNALHSPPDSPARSSRGLFLSSPVHCNDSKFCTESGIIVQGPPAHVPVPSSCSMTSTCLPIQQDSIDDRSSNSWNLWNCQTLKLPPRAIPLVTQQLQQSSPRVSSSPDSNQMSDAEIDEALMDAISGNCMGTVAAMDLSNILGNQNISMELNRKQYQRRQRHSGLQKRQGSCPVTCNNFTVAAIMEKANAIRQEIMNSDEDEEENKDLK</sequence>
<dbReference type="Gene3D" id="1.20.5.340">
    <property type="match status" value="1"/>
</dbReference>
<feature type="compositionally biased region" description="Basic and acidic residues" evidence="4">
    <location>
        <begin position="1026"/>
        <end position="1040"/>
    </location>
</feature>
<evidence type="ECO:0000256" key="2">
    <source>
        <dbReference type="RuleBase" id="RU367034"/>
    </source>
</evidence>
<feature type="region of interest" description="Disordered" evidence="4">
    <location>
        <begin position="629"/>
        <end position="648"/>
    </location>
</feature>
<dbReference type="Proteomes" id="UP001497512">
    <property type="component" value="Chromosome 19"/>
</dbReference>
<dbReference type="PANTHER" id="PTHR12902">
    <property type="entry name" value="WASP-1"/>
    <property type="match status" value="1"/>
</dbReference>
<keyword evidence="2" id="KW-0206">Cytoskeleton</keyword>
<feature type="compositionally biased region" description="Basic and acidic residues" evidence="4">
    <location>
        <begin position="593"/>
        <end position="605"/>
    </location>
</feature>
<dbReference type="Gene3D" id="6.10.280.150">
    <property type="match status" value="1"/>
</dbReference>
<reference evidence="5" key="1">
    <citation type="submission" date="2024-02" db="EMBL/GenBank/DDBJ databases">
        <authorList>
            <consortium name="ELIXIR-Norway"/>
            <consortium name="Elixir Norway"/>
        </authorList>
    </citation>
    <scope>NUCLEOTIDE SEQUENCE</scope>
</reference>
<comment type="subcellular location">
    <subcellularLocation>
        <location evidence="2">Cytoplasm</location>
        <location evidence="2">Cytoskeleton</location>
    </subcellularLocation>
</comment>
<evidence type="ECO:0000313" key="5">
    <source>
        <dbReference type="EMBL" id="CAK9212367.1"/>
    </source>
</evidence>
<dbReference type="EMBL" id="OZ019911">
    <property type="protein sequence ID" value="CAK9212367.1"/>
    <property type="molecule type" value="Genomic_DNA"/>
</dbReference>
<feature type="region of interest" description="Disordered" evidence="4">
    <location>
        <begin position="1243"/>
        <end position="1311"/>
    </location>
</feature>
<keyword evidence="2" id="KW-0963">Cytoplasm</keyword>
<keyword evidence="2" id="KW-0009">Actin-binding</keyword>
<feature type="compositionally biased region" description="Low complexity" evidence="4">
    <location>
        <begin position="1253"/>
        <end position="1274"/>
    </location>
</feature>
<accession>A0ABP0U414</accession>
<organism evidence="5 6">
    <name type="scientific">Sphagnum troendelagicum</name>
    <dbReference type="NCBI Taxonomy" id="128251"/>
    <lineage>
        <taxon>Eukaryota</taxon>
        <taxon>Viridiplantae</taxon>
        <taxon>Streptophyta</taxon>
        <taxon>Embryophyta</taxon>
        <taxon>Bryophyta</taxon>
        <taxon>Sphagnophytina</taxon>
        <taxon>Sphagnopsida</taxon>
        <taxon>Sphagnales</taxon>
        <taxon>Sphagnaceae</taxon>
        <taxon>Sphagnum</taxon>
    </lineage>
</organism>
<proteinExistence type="inferred from homology"/>
<protein>
    <recommendedName>
        <fullName evidence="2">Protein SCAR</fullName>
    </recommendedName>
    <alternativeName>
        <fullName evidence="2">Protein WAVE</fullName>
    </alternativeName>
</protein>
<feature type="coiled-coil region" evidence="3">
    <location>
        <begin position="281"/>
        <end position="350"/>
    </location>
</feature>
<evidence type="ECO:0000256" key="4">
    <source>
        <dbReference type="SAM" id="MobiDB-lite"/>
    </source>
</evidence>